<evidence type="ECO:0008006" key="2">
    <source>
        <dbReference type="Google" id="ProtNLM"/>
    </source>
</evidence>
<evidence type="ECO:0000313" key="1">
    <source>
        <dbReference type="EMBL" id="KKK47977.1"/>
    </source>
</evidence>
<dbReference type="InterPro" id="IPR023833">
    <property type="entry name" value="Signal_pept_SipW-depend-type"/>
</dbReference>
<accession>A0A0F8VUJ5</accession>
<comment type="caution">
    <text evidence="1">The sequence shown here is derived from an EMBL/GenBank/DDBJ whole genome shotgun (WGS) entry which is preliminary data.</text>
</comment>
<dbReference type="AlphaFoldDB" id="A0A0F8VUJ5"/>
<gene>
    <name evidence="1" type="ORF">LCGC14_3149770</name>
</gene>
<name>A0A0F8VUJ5_9ZZZZ</name>
<organism evidence="1">
    <name type="scientific">marine sediment metagenome</name>
    <dbReference type="NCBI Taxonomy" id="412755"/>
    <lineage>
        <taxon>unclassified sequences</taxon>
        <taxon>metagenomes</taxon>
        <taxon>ecological metagenomes</taxon>
    </lineage>
</organism>
<dbReference type="EMBL" id="LAZR01069300">
    <property type="protein sequence ID" value="KKK47977.1"/>
    <property type="molecule type" value="Genomic_DNA"/>
</dbReference>
<protein>
    <recommendedName>
        <fullName evidence="2">SipW-cognate class signal peptide</fullName>
    </recommendedName>
</protein>
<sequence>MTAIVKATSGARKLLLTVLVVGGLGAVAGLGTFAAFSATDTNDGNTITTGTIAIAEHTGTGVALYSLTDQGGSASSKCVRVTYTGTLTGTVRLYVGSLSNGDKYNLKVERSTGGTPITTPASDMNCTGFVAGSAPYDGLLSAFPTTYAAGVDGKATNNWTNGNTEDYKFTITPVDGGANTHTTDNDTTAHVFTWEAQNQ</sequence>
<proteinExistence type="predicted"/>
<dbReference type="NCBIfam" id="TIGR04088">
    <property type="entry name" value="cognate_SipW"/>
    <property type="match status" value="1"/>
</dbReference>
<reference evidence="1" key="1">
    <citation type="journal article" date="2015" name="Nature">
        <title>Complex archaea that bridge the gap between prokaryotes and eukaryotes.</title>
        <authorList>
            <person name="Spang A."/>
            <person name="Saw J.H."/>
            <person name="Jorgensen S.L."/>
            <person name="Zaremba-Niedzwiedzka K."/>
            <person name="Martijn J."/>
            <person name="Lind A.E."/>
            <person name="van Eijk R."/>
            <person name="Schleper C."/>
            <person name="Guy L."/>
            <person name="Ettema T.J."/>
        </authorList>
    </citation>
    <scope>NUCLEOTIDE SEQUENCE</scope>
</reference>